<dbReference type="Proteomes" id="UP000449710">
    <property type="component" value="Unassembled WGS sequence"/>
</dbReference>
<proteinExistence type="predicted"/>
<feature type="transmembrane region" description="Helical" evidence="1">
    <location>
        <begin position="58"/>
        <end position="76"/>
    </location>
</feature>
<dbReference type="RefSeq" id="WP_160719410.1">
    <property type="nucleotide sequence ID" value="NZ_SUMG01000003.1"/>
</dbReference>
<gene>
    <name evidence="2" type="ORF">ISALK_04285</name>
</gene>
<keyword evidence="3" id="KW-1185">Reference proteome</keyword>
<organism evidence="2 3">
    <name type="scientific">Isachenkonia alkalipeptolytica</name>
    <dbReference type="NCBI Taxonomy" id="2565777"/>
    <lineage>
        <taxon>Bacteria</taxon>
        <taxon>Bacillati</taxon>
        <taxon>Bacillota</taxon>
        <taxon>Clostridia</taxon>
        <taxon>Eubacteriales</taxon>
        <taxon>Clostridiaceae</taxon>
        <taxon>Isachenkonia</taxon>
    </lineage>
</organism>
<sequence length="139" mass="16311">MDIEFIAITLLYIHQTLDVIGVKGYVDRPELISPDTIGWSLLTVLMVLYYLNIPYVQIILLVLFGLVLFGLYHFHWKLYWFGASEKKIEGYNKYFEGTHRIIPESKKRLVPDTYHIVHTVLYLFTFTVLTINQILSIVD</sequence>
<evidence type="ECO:0000313" key="3">
    <source>
        <dbReference type="Proteomes" id="UP000449710"/>
    </source>
</evidence>
<evidence type="ECO:0000313" key="2">
    <source>
        <dbReference type="EMBL" id="NBG87712.1"/>
    </source>
</evidence>
<evidence type="ECO:0000256" key="1">
    <source>
        <dbReference type="SAM" id="Phobius"/>
    </source>
</evidence>
<comment type="caution">
    <text evidence="2">The sequence shown here is derived from an EMBL/GenBank/DDBJ whole genome shotgun (WGS) entry which is preliminary data.</text>
</comment>
<feature type="transmembrane region" description="Helical" evidence="1">
    <location>
        <begin position="31"/>
        <end position="51"/>
    </location>
</feature>
<keyword evidence="1" id="KW-0812">Transmembrane</keyword>
<reference evidence="2 3" key="1">
    <citation type="submission" date="2019-04" db="EMBL/GenBank/DDBJ databases">
        <title>Isachenkonia alkalipeptolytica gen. nov. sp. nov. a new anaerobic, alkiliphilic organothrophic bacterium capable to reduce synthesized ferrihydrite isolated from a soda lake.</title>
        <authorList>
            <person name="Toshchakov S.V."/>
            <person name="Zavarzina D.G."/>
            <person name="Zhilina T.N."/>
            <person name="Kostrikina N.A."/>
            <person name="Kublanov I.V."/>
        </authorList>
    </citation>
    <scope>NUCLEOTIDE SEQUENCE [LARGE SCALE GENOMIC DNA]</scope>
    <source>
        <strain evidence="2 3">Z-1701</strain>
    </source>
</reference>
<feature type="transmembrane region" description="Helical" evidence="1">
    <location>
        <begin position="116"/>
        <end position="138"/>
    </location>
</feature>
<dbReference type="AlphaFoldDB" id="A0AA43XJI6"/>
<keyword evidence="1" id="KW-0472">Membrane</keyword>
<accession>A0AA43XJI6</accession>
<dbReference type="EMBL" id="SUMG01000003">
    <property type="protein sequence ID" value="NBG87712.1"/>
    <property type="molecule type" value="Genomic_DNA"/>
</dbReference>
<protein>
    <submittedName>
        <fullName evidence="2">Uncharacterized protein</fullName>
    </submittedName>
</protein>
<keyword evidence="1" id="KW-1133">Transmembrane helix</keyword>
<name>A0AA43XJI6_9CLOT</name>